<dbReference type="PANTHER" id="PTHR45138">
    <property type="entry name" value="REGULATORY COMPONENTS OF SENSORY TRANSDUCTION SYSTEM"/>
    <property type="match status" value="1"/>
</dbReference>
<dbReference type="SMART" id="SM00267">
    <property type="entry name" value="GGDEF"/>
    <property type="match status" value="1"/>
</dbReference>
<dbReference type="InterPro" id="IPR043128">
    <property type="entry name" value="Rev_trsase/Diguanyl_cyclase"/>
</dbReference>
<dbReference type="CDD" id="cd01949">
    <property type="entry name" value="GGDEF"/>
    <property type="match status" value="1"/>
</dbReference>
<organism evidence="2 3">
    <name type="scientific">Pseudosporangium ferrugineum</name>
    <dbReference type="NCBI Taxonomy" id="439699"/>
    <lineage>
        <taxon>Bacteria</taxon>
        <taxon>Bacillati</taxon>
        <taxon>Actinomycetota</taxon>
        <taxon>Actinomycetes</taxon>
        <taxon>Micromonosporales</taxon>
        <taxon>Micromonosporaceae</taxon>
        <taxon>Pseudosporangium</taxon>
    </lineage>
</organism>
<dbReference type="EMBL" id="PVZG01000001">
    <property type="protein sequence ID" value="PRY33222.1"/>
    <property type="molecule type" value="Genomic_DNA"/>
</dbReference>
<dbReference type="GO" id="GO:1902201">
    <property type="term" value="P:negative regulation of bacterial-type flagellum-dependent cell motility"/>
    <property type="evidence" value="ECO:0007669"/>
    <property type="project" value="TreeGrafter"/>
</dbReference>
<dbReference type="InterPro" id="IPR050469">
    <property type="entry name" value="Diguanylate_Cyclase"/>
</dbReference>
<name>A0A2T0SII6_9ACTN</name>
<dbReference type="AlphaFoldDB" id="A0A2T0SII6"/>
<proteinExistence type="predicted"/>
<evidence type="ECO:0000313" key="3">
    <source>
        <dbReference type="Proteomes" id="UP000239209"/>
    </source>
</evidence>
<dbReference type="FunFam" id="3.30.70.270:FF:000001">
    <property type="entry name" value="Diguanylate cyclase domain protein"/>
    <property type="match status" value="1"/>
</dbReference>
<dbReference type="InterPro" id="IPR000160">
    <property type="entry name" value="GGDEF_dom"/>
</dbReference>
<dbReference type="PANTHER" id="PTHR45138:SF9">
    <property type="entry name" value="DIGUANYLATE CYCLASE DGCM-RELATED"/>
    <property type="match status" value="1"/>
</dbReference>
<comment type="caution">
    <text evidence="2">The sequence shown here is derived from an EMBL/GenBank/DDBJ whole genome shotgun (WGS) entry which is preliminary data.</text>
</comment>
<dbReference type="Gene3D" id="3.30.70.270">
    <property type="match status" value="1"/>
</dbReference>
<dbReference type="InterPro" id="IPR029787">
    <property type="entry name" value="Nucleotide_cyclase"/>
</dbReference>
<dbReference type="SUPFAM" id="SSF55073">
    <property type="entry name" value="Nucleotide cyclase"/>
    <property type="match status" value="1"/>
</dbReference>
<dbReference type="GO" id="GO:0043709">
    <property type="term" value="P:cell adhesion involved in single-species biofilm formation"/>
    <property type="evidence" value="ECO:0007669"/>
    <property type="project" value="TreeGrafter"/>
</dbReference>
<sequence length="544" mass="59550">MPFRSRTLRFAARLPIVSLVSKLSPDVVARPSGLAVTLASELDDLENHQGHDVDAILVRAAEAAWAAEALGDLVLLRRAQLVQADMRQRNGSVGAAARIFLTIHAWADRYDCRPLSARSHFHLALTYHYLGDHAASLEHSLSSVELLEDTAPAGLRIIYLVRLANSLAECGSIHAARERYEQAEQLAVASGDLTRRMLVLNNLAYTEIEAGHTGVAQQIAERMHATVRALGREFLVIERDTIANVRISVGDFAGAERILADIQDAPRWFEAHDVADARLTLATAQRRLGALDRAQASLDRCRAACTSDDQGPARVRAMAEQAELYAAGGEYAAAFEEYKRFHAAAEDLRSQQQEARARTRQAIFETAEARRDAERYREQARRDPLTGLYNRRFVDERLPQIMSAAAAAGTPLTVALVDLDHFKRINDTLSHDVGDRVLVAVADLLAGALPGRDTDAFAARMGGEEFLVVLPGLAPADARPWLESLRHAVRDHPWSPVTGELPVTVSIGGVAVVPAPDEDQAALLAEADRHLYVAKRTGRDRVVC</sequence>
<dbReference type="Gene3D" id="1.25.40.10">
    <property type="entry name" value="Tetratricopeptide repeat domain"/>
    <property type="match status" value="1"/>
</dbReference>
<protein>
    <submittedName>
        <fullName evidence="2">Diguanylate cyclase (GGDEF)-like protein</fullName>
    </submittedName>
</protein>
<accession>A0A2T0SII6</accession>
<dbReference type="Pfam" id="PF00990">
    <property type="entry name" value="GGDEF"/>
    <property type="match status" value="1"/>
</dbReference>
<feature type="domain" description="GGDEF" evidence="1">
    <location>
        <begin position="410"/>
        <end position="544"/>
    </location>
</feature>
<evidence type="ECO:0000259" key="1">
    <source>
        <dbReference type="PROSITE" id="PS50887"/>
    </source>
</evidence>
<dbReference type="SUPFAM" id="SSF48452">
    <property type="entry name" value="TPR-like"/>
    <property type="match status" value="2"/>
</dbReference>
<evidence type="ECO:0000313" key="2">
    <source>
        <dbReference type="EMBL" id="PRY33222.1"/>
    </source>
</evidence>
<reference evidence="2 3" key="1">
    <citation type="submission" date="2018-03" db="EMBL/GenBank/DDBJ databases">
        <title>Genomic Encyclopedia of Archaeal and Bacterial Type Strains, Phase II (KMG-II): from individual species to whole genera.</title>
        <authorList>
            <person name="Goeker M."/>
        </authorList>
    </citation>
    <scope>NUCLEOTIDE SEQUENCE [LARGE SCALE GENOMIC DNA]</scope>
    <source>
        <strain evidence="2 3">DSM 45348</strain>
    </source>
</reference>
<keyword evidence="3" id="KW-1185">Reference proteome</keyword>
<dbReference type="Proteomes" id="UP000239209">
    <property type="component" value="Unassembled WGS sequence"/>
</dbReference>
<dbReference type="PROSITE" id="PS50887">
    <property type="entry name" value="GGDEF"/>
    <property type="match status" value="1"/>
</dbReference>
<dbReference type="GO" id="GO:0052621">
    <property type="term" value="F:diguanylate cyclase activity"/>
    <property type="evidence" value="ECO:0007669"/>
    <property type="project" value="TreeGrafter"/>
</dbReference>
<dbReference type="NCBIfam" id="TIGR00254">
    <property type="entry name" value="GGDEF"/>
    <property type="match status" value="1"/>
</dbReference>
<dbReference type="GO" id="GO:0005886">
    <property type="term" value="C:plasma membrane"/>
    <property type="evidence" value="ECO:0007669"/>
    <property type="project" value="TreeGrafter"/>
</dbReference>
<gene>
    <name evidence="2" type="ORF">CLV70_101384</name>
</gene>
<dbReference type="InterPro" id="IPR011990">
    <property type="entry name" value="TPR-like_helical_dom_sf"/>
</dbReference>